<keyword evidence="2" id="KW-0012">Acyltransferase</keyword>
<dbReference type="PANTHER" id="PTHR43877:SF1">
    <property type="entry name" value="ACETYLTRANSFERASE"/>
    <property type="match status" value="1"/>
</dbReference>
<name>A0A7W4YFY2_9MICO</name>
<reference evidence="4 5" key="1">
    <citation type="submission" date="2020-08" db="EMBL/GenBank/DDBJ databases">
        <title>Sequencing the genomes of 1000 actinobacteria strains.</title>
        <authorList>
            <person name="Klenk H.-P."/>
        </authorList>
    </citation>
    <scope>NUCLEOTIDE SEQUENCE [LARGE SCALE GENOMIC DNA]</scope>
    <source>
        <strain evidence="4 5">DSM 20419</strain>
    </source>
</reference>
<dbReference type="Gene3D" id="3.40.630.30">
    <property type="match status" value="1"/>
</dbReference>
<accession>A0A7W4YFY2</accession>
<evidence type="ECO:0000313" key="4">
    <source>
        <dbReference type="EMBL" id="MBB2959044.1"/>
    </source>
</evidence>
<evidence type="ECO:0000259" key="3">
    <source>
        <dbReference type="PROSITE" id="PS51186"/>
    </source>
</evidence>
<dbReference type="GO" id="GO:0016747">
    <property type="term" value="F:acyltransferase activity, transferring groups other than amino-acyl groups"/>
    <property type="evidence" value="ECO:0007669"/>
    <property type="project" value="InterPro"/>
</dbReference>
<dbReference type="Proteomes" id="UP000545286">
    <property type="component" value="Unassembled WGS sequence"/>
</dbReference>
<dbReference type="InterPro" id="IPR016181">
    <property type="entry name" value="Acyl_CoA_acyltransferase"/>
</dbReference>
<dbReference type="PANTHER" id="PTHR43877">
    <property type="entry name" value="AMINOALKYLPHOSPHONATE N-ACETYLTRANSFERASE-RELATED-RELATED"/>
    <property type="match status" value="1"/>
</dbReference>
<dbReference type="AlphaFoldDB" id="A0A7W4YFY2"/>
<proteinExistence type="predicted"/>
<feature type="domain" description="N-acetyltransferase" evidence="3">
    <location>
        <begin position="3"/>
        <end position="156"/>
    </location>
</feature>
<dbReference type="RefSeq" id="WP_068481728.1">
    <property type="nucleotide sequence ID" value="NZ_CZJS01000122.1"/>
</dbReference>
<keyword evidence="1 4" id="KW-0808">Transferase</keyword>
<dbReference type="Pfam" id="PF13508">
    <property type="entry name" value="Acetyltransf_7"/>
    <property type="match status" value="1"/>
</dbReference>
<gene>
    <name evidence="4" type="ORF">FHX72_003196</name>
</gene>
<evidence type="ECO:0000256" key="1">
    <source>
        <dbReference type="ARBA" id="ARBA00022679"/>
    </source>
</evidence>
<evidence type="ECO:0000256" key="2">
    <source>
        <dbReference type="ARBA" id="ARBA00023315"/>
    </source>
</evidence>
<protein>
    <submittedName>
        <fullName evidence="4">GNAT superfamily N-acetyltransferase</fullName>
    </submittedName>
</protein>
<keyword evidence="5" id="KW-1185">Reference proteome</keyword>
<sequence length="160" mass="17651">MTIRVRLALPEDVHAVRFVGHATWPATYGPEMGAEYVLAGLDNYWNSDAITDAIQRGCIDVAESADVIVGMTHVEELGPDLVMWKLYVVPDQQHQGTGHALVGSAKVRAVAHGSDLLTEYEPGNERVRGFYEREGFDATPAPWPGTDAIWLRWRSGTVPH</sequence>
<dbReference type="InterPro" id="IPR050832">
    <property type="entry name" value="Bact_Acetyltransf"/>
</dbReference>
<dbReference type="CDD" id="cd04301">
    <property type="entry name" value="NAT_SF"/>
    <property type="match status" value="1"/>
</dbReference>
<organism evidence="4 5">
    <name type="scientific">Pseudoclavibacter helvolus</name>
    <dbReference type="NCBI Taxonomy" id="255205"/>
    <lineage>
        <taxon>Bacteria</taxon>
        <taxon>Bacillati</taxon>
        <taxon>Actinomycetota</taxon>
        <taxon>Actinomycetes</taxon>
        <taxon>Micrococcales</taxon>
        <taxon>Microbacteriaceae</taxon>
        <taxon>Pseudoclavibacter</taxon>
    </lineage>
</organism>
<dbReference type="OrthoDB" id="572496at2"/>
<comment type="caution">
    <text evidence="4">The sequence shown here is derived from an EMBL/GenBank/DDBJ whole genome shotgun (WGS) entry which is preliminary data.</text>
</comment>
<dbReference type="PROSITE" id="PS51186">
    <property type="entry name" value="GNAT"/>
    <property type="match status" value="1"/>
</dbReference>
<dbReference type="SUPFAM" id="SSF55729">
    <property type="entry name" value="Acyl-CoA N-acyltransferases (Nat)"/>
    <property type="match status" value="1"/>
</dbReference>
<dbReference type="InterPro" id="IPR000182">
    <property type="entry name" value="GNAT_dom"/>
</dbReference>
<dbReference type="EMBL" id="JACHWJ010000005">
    <property type="protein sequence ID" value="MBB2959044.1"/>
    <property type="molecule type" value="Genomic_DNA"/>
</dbReference>
<evidence type="ECO:0000313" key="5">
    <source>
        <dbReference type="Proteomes" id="UP000545286"/>
    </source>
</evidence>